<sequence length="167" mass="18794">MCQKRVNKGDADAISLQGYQNYHGMLGLAKNVPRAIELWTEAAELGSLEAHGELGCRYYTGDGAEEDKPRGIHHWQQAAMKGHVQSRDSLGDVEYENGNYRLAVQHWMISAKLGLEESLNAIKFVFKEGHATKAQYAEALLGYRDAVEEMRSPQREEAKRAKRLGIY</sequence>
<comment type="similarity">
    <text evidence="1">Belongs to the sel-1 family.</text>
</comment>
<accession>K0SD82</accession>
<dbReference type="InterPro" id="IPR011990">
    <property type="entry name" value="TPR-like_helical_dom_sf"/>
</dbReference>
<dbReference type="SMART" id="SM00671">
    <property type="entry name" value="SEL1"/>
    <property type="match status" value="2"/>
</dbReference>
<proteinExistence type="inferred from homology"/>
<reference evidence="2 3" key="1">
    <citation type="journal article" date="2012" name="Genome Biol.">
        <title>Genome and low-iron response of an oceanic diatom adapted to chronic iron limitation.</title>
        <authorList>
            <person name="Lommer M."/>
            <person name="Specht M."/>
            <person name="Roy A.S."/>
            <person name="Kraemer L."/>
            <person name="Andreson R."/>
            <person name="Gutowska M.A."/>
            <person name="Wolf J."/>
            <person name="Bergner S.V."/>
            <person name="Schilhabel M.B."/>
            <person name="Klostermeier U.C."/>
            <person name="Beiko R.G."/>
            <person name="Rosenstiel P."/>
            <person name="Hippler M."/>
            <person name="Laroche J."/>
        </authorList>
    </citation>
    <scope>NUCLEOTIDE SEQUENCE [LARGE SCALE GENOMIC DNA]</scope>
    <source>
        <strain evidence="2 3">CCMP1005</strain>
    </source>
</reference>
<dbReference type="Proteomes" id="UP000266841">
    <property type="component" value="Unassembled WGS sequence"/>
</dbReference>
<dbReference type="eggNOG" id="ENOG502S2H7">
    <property type="taxonomic scope" value="Eukaryota"/>
</dbReference>
<keyword evidence="3" id="KW-1185">Reference proteome</keyword>
<dbReference type="PANTHER" id="PTHR11102:SF160">
    <property type="entry name" value="ERAD-ASSOCIATED E3 UBIQUITIN-PROTEIN LIGASE COMPONENT HRD3"/>
    <property type="match status" value="1"/>
</dbReference>
<gene>
    <name evidence="2" type="ORF">THAOC_20934</name>
</gene>
<evidence type="ECO:0000256" key="1">
    <source>
        <dbReference type="ARBA" id="ARBA00038101"/>
    </source>
</evidence>
<dbReference type="EMBL" id="AGNL01024008">
    <property type="protein sequence ID" value="EJK58906.1"/>
    <property type="molecule type" value="Genomic_DNA"/>
</dbReference>
<protein>
    <submittedName>
        <fullName evidence="2">Uncharacterized protein</fullName>
    </submittedName>
</protein>
<dbReference type="InterPro" id="IPR050767">
    <property type="entry name" value="Sel1_AlgK"/>
</dbReference>
<name>K0SD82_THAOC</name>
<dbReference type="Pfam" id="PF08238">
    <property type="entry name" value="Sel1"/>
    <property type="match status" value="2"/>
</dbReference>
<dbReference type="OMA" id="YEHERAC"/>
<comment type="caution">
    <text evidence="2">The sequence shown here is derived from an EMBL/GenBank/DDBJ whole genome shotgun (WGS) entry which is preliminary data.</text>
</comment>
<dbReference type="SUPFAM" id="SSF81901">
    <property type="entry name" value="HCP-like"/>
    <property type="match status" value="1"/>
</dbReference>
<dbReference type="OrthoDB" id="442451at2759"/>
<evidence type="ECO:0000313" key="2">
    <source>
        <dbReference type="EMBL" id="EJK58906.1"/>
    </source>
</evidence>
<dbReference type="Gene3D" id="1.25.40.10">
    <property type="entry name" value="Tetratricopeptide repeat domain"/>
    <property type="match status" value="1"/>
</dbReference>
<evidence type="ECO:0000313" key="3">
    <source>
        <dbReference type="Proteomes" id="UP000266841"/>
    </source>
</evidence>
<dbReference type="AlphaFoldDB" id="K0SD82"/>
<organism evidence="2 3">
    <name type="scientific">Thalassiosira oceanica</name>
    <name type="common">Marine diatom</name>
    <dbReference type="NCBI Taxonomy" id="159749"/>
    <lineage>
        <taxon>Eukaryota</taxon>
        <taxon>Sar</taxon>
        <taxon>Stramenopiles</taxon>
        <taxon>Ochrophyta</taxon>
        <taxon>Bacillariophyta</taxon>
        <taxon>Coscinodiscophyceae</taxon>
        <taxon>Thalassiosirophycidae</taxon>
        <taxon>Thalassiosirales</taxon>
        <taxon>Thalassiosiraceae</taxon>
        <taxon>Thalassiosira</taxon>
    </lineage>
</organism>
<dbReference type="PANTHER" id="PTHR11102">
    <property type="entry name" value="SEL-1-LIKE PROTEIN"/>
    <property type="match status" value="1"/>
</dbReference>
<dbReference type="InterPro" id="IPR006597">
    <property type="entry name" value="Sel1-like"/>
</dbReference>